<dbReference type="OrthoDB" id="1898821at2759"/>
<dbReference type="FunFam" id="1.25.10.10:FF:001136">
    <property type="entry name" value="Beta-catenin-like protein 1"/>
    <property type="match status" value="1"/>
</dbReference>
<keyword evidence="3" id="KW-0677">Repeat</keyword>
<feature type="domain" description="Beta-catenin-like protein 1 N-terminal" evidence="7">
    <location>
        <begin position="84"/>
        <end position="194"/>
    </location>
</feature>
<gene>
    <name evidence="8" type="ORF">TAPDE_003241</name>
</gene>
<dbReference type="PANTHER" id="PTHR14978:SF0">
    <property type="entry name" value="BETA-CATENIN-LIKE PROTEIN 1"/>
    <property type="match status" value="1"/>
</dbReference>
<keyword evidence="5" id="KW-0539">Nucleus</keyword>
<comment type="subcellular location">
    <subcellularLocation>
        <location evidence="1">Nucleus</location>
    </subcellularLocation>
</comment>
<comment type="caution">
    <text evidence="8">The sequence shown here is derived from an EMBL/GenBank/DDBJ whole genome shotgun (WGS) entry which is preliminary data.</text>
</comment>
<reference evidence="8 9" key="1">
    <citation type="journal article" date="2013" name="MBio">
        <title>Genome sequencing of the plant pathogen Taphrina deformans, the causal agent of peach leaf curl.</title>
        <authorList>
            <person name="Cisse O.H."/>
            <person name="Almeida J.M.G.C.F."/>
            <person name="Fonseca A."/>
            <person name="Kumar A.A."/>
            <person name="Salojaervi J."/>
            <person name="Overmyer K."/>
            <person name="Hauser P.M."/>
            <person name="Pagni M."/>
        </authorList>
    </citation>
    <scope>NUCLEOTIDE SEQUENCE [LARGE SCALE GENOMIC DNA]</scope>
    <source>
        <strain evidence="9">PYCC 5710 / ATCC 11124 / CBS 356.35 / IMI 108563 / JCM 9778 / NBRC 8474</strain>
    </source>
</reference>
<dbReference type="GO" id="GO:0010467">
    <property type="term" value="P:gene expression"/>
    <property type="evidence" value="ECO:0007669"/>
    <property type="project" value="UniProtKB-ARBA"/>
</dbReference>
<evidence type="ECO:0000256" key="1">
    <source>
        <dbReference type="ARBA" id="ARBA00004123"/>
    </source>
</evidence>
<organism evidence="8 9">
    <name type="scientific">Taphrina deformans (strain PYCC 5710 / ATCC 11124 / CBS 356.35 / IMI 108563 / JCM 9778 / NBRC 8474)</name>
    <name type="common">Peach leaf curl fungus</name>
    <name type="synonym">Lalaria deformans</name>
    <dbReference type="NCBI Taxonomy" id="1097556"/>
    <lineage>
        <taxon>Eukaryota</taxon>
        <taxon>Fungi</taxon>
        <taxon>Dikarya</taxon>
        <taxon>Ascomycota</taxon>
        <taxon>Taphrinomycotina</taxon>
        <taxon>Taphrinomycetes</taxon>
        <taxon>Taphrinales</taxon>
        <taxon>Taphrinaceae</taxon>
        <taxon>Taphrina</taxon>
    </lineage>
</organism>
<keyword evidence="2" id="KW-0597">Phosphoprotein</keyword>
<dbReference type="Gene3D" id="1.25.10.10">
    <property type="entry name" value="Leucine-rich Repeat Variant"/>
    <property type="match status" value="1"/>
</dbReference>
<evidence type="ECO:0000256" key="3">
    <source>
        <dbReference type="ARBA" id="ARBA00022737"/>
    </source>
</evidence>
<evidence type="ECO:0000256" key="4">
    <source>
        <dbReference type="ARBA" id="ARBA00023054"/>
    </source>
</evidence>
<evidence type="ECO:0000313" key="9">
    <source>
        <dbReference type="Proteomes" id="UP000013776"/>
    </source>
</evidence>
<dbReference type="SMART" id="SM01156">
    <property type="entry name" value="DUF1716"/>
    <property type="match status" value="1"/>
</dbReference>
<keyword evidence="4" id="KW-0175">Coiled coil</keyword>
<protein>
    <recommendedName>
        <fullName evidence="7">Beta-catenin-like protein 1 N-terminal domain-containing protein</fullName>
    </recommendedName>
</protein>
<sequence length="603" mass="67803">MAVSSDGSVADPLARPVAKRTAHHVLHEQPVKRRKSGGTVLVTESREVTIDEDQDTSAGHDTLIAQDVQVFDEDEDDRFFGGGLTTEQADALDYLDANDKEDYGPAVSLDLSGLRKLAARFEKAITKNQKMRARYADEPTRFLESEVDLDQEIKNLNVLSEYPELLKDFVGMGCLESLISLFGHENSDIACSAIQVLDEITDEDTNASEEQVTALTAALKSTSAVESLVQTLARLDEAELVEREAVFKSMSILENIINMDNTFKEFMFDQTKLQDWLLQRISRPDEVGFPMSDNRQYAAELLSIITQDSVANTDLLIQADSIDRVLLLLAPYRKKDPDKGSTEEEFFENLFDILDTLVTRREGKDRFIEGEGVELMQRLLLDARASETRLRALKTLEYACGSWDGGAVCQNMVEVGLLRSLFSVFMKKDDTDVLKTCLGIFVSFFRTLNDGEAERIRVINKFVENKFAKTSRLLNLRKVHKDKHDRFVENMRDSGQSLAGYSEGEIQFTRYLDRLDNGLDILQLIDTLLAWLAASDTSIVTFMQSSGKFDFASVRTVLQELIDSLRKDASDSTEEATAEPHEISDAEQEREMLQAIMEAVPKT</sequence>
<proteinExistence type="predicted"/>
<dbReference type="InterPro" id="IPR039678">
    <property type="entry name" value="CTNNBL1"/>
</dbReference>
<keyword evidence="9" id="KW-1185">Reference proteome</keyword>
<evidence type="ECO:0000259" key="7">
    <source>
        <dbReference type="SMART" id="SM01156"/>
    </source>
</evidence>
<feature type="region of interest" description="Disordered" evidence="6">
    <location>
        <begin position="1"/>
        <end position="38"/>
    </location>
</feature>
<evidence type="ECO:0000256" key="6">
    <source>
        <dbReference type="SAM" id="MobiDB-lite"/>
    </source>
</evidence>
<dbReference type="AlphaFoldDB" id="R4XF16"/>
<dbReference type="Pfam" id="PF08216">
    <property type="entry name" value="CTNNBL"/>
    <property type="match status" value="1"/>
</dbReference>
<name>R4XF16_TAPDE</name>
<dbReference type="GO" id="GO:0005681">
    <property type="term" value="C:spliceosomal complex"/>
    <property type="evidence" value="ECO:0007669"/>
    <property type="project" value="TreeGrafter"/>
</dbReference>
<dbReference type="EMBL" id="CAHR02000119">
    <property type="protein sequence ID" value="CCG83061.1"/>
    <property type="molecule type" value="Genomic_DNA"/>
</dbReference>
<dbReference type="SUPFAM" id="SSF48371">
    <property type="entry name" value="ARM repeat"/>
    <property type="match status" value="1"/>
</dbReference>
<dbReference type="PANTHER" id="PTHR14978">
    <property type="entry name" value="BETA-CATENIN-LIKE PROTEIN 1 NUCLEAR ASSOCIATED PROTEIN"/>
    <property type="match status" value="1"/>
</dbReference>
<evidence type="ECO:0000313" key="8">
    <source>
        <dbReference type="EMBL" id="CCG83061.1"/>
    </source>
</evidence>
<evidence type="ECO:0000256" key="5">
    <source>
        <dbReference type="ARBA" id="ARBA00023242"/>
    </source>
</evidence>
<dbReference type="STRING" id="1097556.R4XF16"/>
<evidence type="ECO:0000256" key="2">
    <source>
        <dbReference type="ARBA" id="ARBA00022553"/>
    </source>
</evidence>
<dbReference type="InterPro" id="IPR011989">
    <property type="entry name" value="ARM-like"/>
</dbReference>
<dbReference type="Proteomes" id="UP000013776">
    <property type="component" value="Unassembled WGS sequence"/>
</dbReference>
<dbReference type="InterPro" id="IPR013180">
    <property type="entry name" value="CTNNBL1_N"/>
</dbReference>
<dbReference type="eggNOG" id="KOG2734">
    <property type="taxonomic scope" value="Eukaryota"/>
</dbReference>
<dbReference type="InterPro" id="IPR016024">
    <property type="entry name" value="ARM-type_fold"/>
</dbReference>
<accession>R4XF16</accession>